<evidence type="ECO:0008006" key="3">
    <source>
        <dbReference type="Google" id="ProtNLM"/>
    </source>
</evidence>
<organism evidence="1 2">
    <name type="scientific">Thalassobacillus devorans</name>
    <dbReference type="NCBI Taxonomy" id="279813"/>
    <lineage>
        <taxon>Bacteria</taxon>
        <taxon>Bacillati</taxon>
        <taxon>Bacillota</taxon>
        <taxon>Bacilli</taxon>
        <taxon>Bacillales</taxon>
        <taxon>Bacillaceae</taxon>
        <taxon>Thalassobacillus</taxon>
    </lineage>
</organism>
<evidence type="ECO:0000313" key="1">
    <source>
        <dbReference type="EMBL" id="GGC89254.1"/>
    </source>
</evidence>
<sequence>MKSKLDYIIHIQKMILEQQEIIFEELQRMKEENQKKYTPRQVKVLERYGLIECDFPKEKPLTIPERYEQRYKCKN</sequence>
<evidence type="ECO:0000313" key="2">
    <source>
        <dbReference type="Proteomes" id="UP000619534"/>
    </source>
</evidence>
<name>A0ABQ1P2V9_9BACI</name>
<protein>
    <recommendedName>
        <fullName evidence="3">Fur-regulated basic protein FbpA</fullName>
    </recommendedName>
</protein>
<dbReference type="RefSeq" id="WP_062445970.1">
    <property type="nucleotide sequence ID" value="NZ_BMCJ01000003.1"/>
</dbReference>
<comment type="caution">
    <text evidence="1">The sequence shown here is derived from an EMBL/GenBank/DDBJ whole genome shotgun (WGS) entry which is preliminary data.</text>
</comment>
<reference evidence="2" key="1">
    <citation type="journal article" date="2019" name="Int. J. Syst. Evol. Microbiol.">
        <title>The Global Catalogue of Microorganisms (GCM) 10K type strain sequencing project: providing services to taxonomists for standard genome sequencing and annotation.</title>
        <authorList>
            <consortium name="The Broad Institute Genomics Platform"/>
            <consortium name="The Broad Institute Genome Sequencing Center for Infectious Disease"/>
            <person name="Wu L."/>
            <person name="Ma J."/>
        </authorList>
    </citation>
    <scope>NUCLEOTIDE SEQUENCE [LARGE SCALE GENOMIC DNA]</scope>
    <source>
        <strain evidence="2">CCM 7282</strain>
    </source>
</reference>
<accession>A0ABQ1P2V9</accession>
<dbReference type="EMBL" id="BMCJ01000003">
    <property type="protein sequence ID" value="GGC89254.1"/>
    <property type="molecule type" value="Genomic_DNA"/>
</dbReference>
<keyword evidence="2" id="KW-1185">Reference proteome</keyword>
<proteinExistence type="predicted"/>
<dbReference type="Proteomes" id="UP000619534">
    <property type="component" value="Unassembled WGS sequence"/>
</dbReference>
<gene>
    <name evidence="1" type="ORF">GCM10007216_20030</name>
</gene>